<dbReference type="EMBL" id="CP036262">
    <property type="protein sequence ID" value="QDS96078.1"/>
    <property type="molecule type" value="Genomic_DNA"/>
</dbReference>
<dbReference type="InterPro" id="IPR037359">
    <property type="entry name" value="NST/OST"/>
</dbReference>
<evidence type="ECO:0000256" key="2">
    <source>
        <dbReference type="ARBA" id="ARBA00023180"/>
    </source>
</evidence>
<dbReference type="OrthoDB" id="9797480at2"/>
<dbReference type="AlphaFoldDB" id="A0A517MMG2"/>
<feature type="domain" description="Sulfotransferase" evidence="3">
    <location>
        <begin position="5"/>
        <end position="202"/>
    </location>
</feature>
<name>A0A517MMG2_9BACT</name>
<dbReference type="SUPFAM" id="SSF52540">
    <property type="entry name" value="P-loop containing nucleoside triphosphate hydrolases"/>
    <property type="match status" value="1"/>
</dbReference>
<dbReference type="RefSeq" id="WP_145354275.1">
    <property type="nucleotide sequence ID" value="NZ_CP036262.1"/>
</dbReference>
<evidence type="ECO:0000313" key="4">
    <source>
        <dbReference type="EMBL" id="QDS96078.1"/>
    </source>
</evidence>
<keyword evidence="1" id="KW-0808">Transferase</keyword>
<reference evidence="4 5" key="1">
    <citation type="submission" date="2019-02" db="EMBL/GenBank/DDBJ databases">
        <title>Deep-cultivation of Planctomycetes and their phenomic and genomic characterization uncovers novel biology.</title>
        <authorList>
            <person name="Wiegand S."/>
            <person name="Jogler M."/>
            <person name="Boedeker C."/>
            <person name="Pinto D."/>
            <person name="Vollmers J."/>
            <person name="Rivas-Marin E."/>
            <person name="Kohn T."/>
            <person name="Peeters S.H."/>
            <person name="Heuer A."/>
            <person name="Rast P."/>
            <person name="Oberbeckmann S."/>
            <person name="Bunk B."/>
            <person name="Jeske O."/>
            <person name="Meyerdierks A."/>
            <person name="Storesund J.E."/>
            <person name="Kallscheuer N."/>
            <person name="Luecker S."/>
            <person name="Lage O.M."/>
            <person name="Pohl T."/>
            <person name="Merkel B.J."/>
            <person name="Hornburger P."/>
            <person name="Mueller R.-W."/>
            <person name="Bruemmer F."/>
            <person name="Labrenz M."/>
            <person name="Spormann A.M."/>
            <person name="Op den Camp H."/>
            <person name="Overmann J."/>
            <person name="Amann R."/>
            <person name="Jetten M.S.M."/>
            <person name="Mascher T."/>
            <person name="Medema M.H."/>
            <person name="Devos D.P."/>
            <person name="Kaster A.-K."/>
            <person name="Ovreas L."/>
            <person name="Rohde M."/>
            <person name="Galperin M.Y."/>
            <person name="Jogler C."/>
        </authorList>
    </citation>
    <scope>NUCLEOTIDE SEQUENCE [LARGE SCALE GENOMIC DNA]</scope>
    <source>
        <strain evidence="4 5">FF011L</strain>
    </source>
</reference>
<proteinExistence type="predicted"/>
<dbReference type="PANTHER" id="PTHR10605:SF56">
    <property type="entry name" value="BIFUNCTIONAL HEPARAN SULFATE N-DEACETYLASE_N-SULFOTRANSFERASE"/>
    <property type="match status" value="1"/>
</dbReference>
<accession>A0A517MMG2</accession>
<sequence length="299" mass="33572">MPLPNLLIIGAMKAATTSLYQLLETHEEIWFPSEKEPHYFTSKEYGQNSAFNKYKMLFDDAPIQVKYIGEASTGYSKMPALGPTASRIANDLGNPKIIYSLRDPISRIISNFRHSKLCGAYMPTLPFSKALDEDPILLQASCYARQIMEYENIFGPDAMFLITTDKIQTDISSVLAGLGAYLDIDLNEAKLQKINQKNSHEQLAKSLWIERVFSRDIAGYARRAIPQGLKSTLKSLAPVHRVEFAITPNDIERCMAILGPDLQQLLDIAGEEIRGWPCVRYLLKDPGFDAESLSQIFST</sequence>
<keyword evidence="5" id="KW-1185">Reference proteome</keyword>
<dbReference type="KEGG" id="rml:FF011L_48820"/>
<dbReference type="InterPro" id="IPR027417">
    <property type="entry name" value="P-loop_NTPase"/>
</dbReference>
<evidence type="ECO:0000256" key="1">
    <source>
        <dbReference type="ARBA" id="ARBA00022679"/>
    </source>
</evidence>
<gene>
    <name evidence="4" type="ORF">FF011L_48820</name>
</gene>
<dbReference type="PANTHER" id="PTHR10605">
    <property type="entry name" value="HEPARAN SULFATE SULFOTRANSFERASE"/>
    <property type="match status" value="1"/>
</dbReference>
<evidence type="ECO:0000313" key="5">
    <source>
        <dbReference type="Proteomes" id="UP000320672"/>
    </source>
</evidence>
<keyword evidence="2" id="KW-0325">Glycoprotein</keyword>
<dbReference type="Pfam" id="PF00685">
    <property type="entry name" value="Sulfotransfer_1"/>
    <property type="match status" value="1"/>
</dbReference>
<organism evidence="4 5">
    <name type="scientific">Roseimaritima multifibrata</name>
    <dbReference type="NCBI Taxonomy" id="1930274"/>
    <lineage>
        <taxon>Bacteria</taxon>
        <taxon>Pseudomonadati</taxon>
        <taxon>Planctomycetota</taxon>
        <taxon>Planctomycetia</taxon>
        <taxon>Pirellulales</taxon>
        <taxon>Pirellulaceae</taxon>
        <taxon>Roseimaritima</taxon>
    </lineage>
</organism>
<protein>
    <recommendedName>
        <fullName evidence="3">Sulfotransferase domain-containing protein</fullName>
    </recommendedName>
</protein>
<evidence type="ECO:0000259" key="3">
    <source>
        <dbReference type="Pfam" id="PF00685"/>
    </source>
</evidence>
<dbReference type="Proteomes" id="UP000320672">
    <property type="component" value="Chromosome"/>
</dbReference>
<dbReference type="Gene3D" id="3.40.50.300">
    <property type="entry name" value="P-loop containing nucleotide triphosphate hydrolases"/>
    <property type="match status" value="1"/>
</dbReference>
<dbReference type="InterPro" id="IPR000863">
    <property type="entry name" value="Sulfotransferase_dom"/>
</dbReference>
<dbReference type="GO" id="GO:0008146">
    <property type="term" value="F:sulfotransferase activity"/>
    <property type="evidence" value="ECO:0007669"/>
    <property type="project" value="InterPro"/>
</dbReference>